<protein>
    <submittedName>
        <fullName evidence="1">Uncharacterized protein</fullName>
    </submittedName>
</protein>
<evidence type="ECO:0000313" key="1">
    <source>
        <dbReference type="EMBL" id="QJA77450.1"/>
    </source>
</evidence>
<dbReference type="EMBL" id="MT142283">
    <property type="protein sequence ID" value="QJA77450.1"/>
    <property type="molecule type" value="Genomic_DNA"/>
</dbReference>
<dbReference type="AlphaFoldDB" id="A0A6M3K4W0"/>
<sequence>MFLADRSEPENIIRLMQQSIPVTVSSLNQAGMSDFYMGSERGKSLQFSRKQSGELLGNIDEAEDQIRRYYDKADENFQIIEGIISPVPFYGQIKEFRHKTKEIPSIHSSRPSTSQLYAYGVDEQGFLYGGHGYGVTSSLFWSWIRSLDRAGVVTYFTVNWLDTARMLVAIYKNEQRPEDSHETLQRYTKPRIHLKEHDEFIKDLLYLSDTHKIGIGLKKAQALKAIGFDSIYGLCMAAPDEVACAIGIGLPLAKKILTALGRRLEE</sequence>
<name>A0A6M3K4W0_9ZZZZ</name>
<proteinExistence type="predicted"/>
<reference evidence="1" key="1">
    <citation type="submission" date="2020-03" db="EMBL/GenBank/DDBJ databases">
        <title>The deep terrestrial virosphere.</title>
        <authorList>
            <person name="Holmfeldt K."/>
            <person name="Nilsson E."/>
            <person name="Simone D."/>
            <person name="Lopez-Fernandez M."/>
            <person name="Wu X."/>
            <person name="de Brujin I."/>
            <person name="Lundin D."/>
            <person name="Andersson A."/>
            <person name="Bertilsson S."/>
            <person name="Dopson M."/>
        </authorList>
    </citation>
    <scope>NUCLEOTIDE SEQUENCE</scope>
    <source>
        <strain evidence="1">MM415A01302</strain>
    </source>
</reference>
<gene>
    <name evidence="1" type="ORF">MM415A01302_0025</name>
</gene>
<accession>A0A6M3K4W0</accession>
<organism evidence="1">
    <name type="scientific">viral metagenome</name>
    <dbReference type="NCBI Taxonomy" id="1070528"/>
    <lineage>
        <taxon>unclassified sequences</taxon>
        <taxon>metagenomes</taxon>
        <taxon>organismal metagenomes</taxon>
    </lineage>
</organism>